<dbReference type="SUPFAM" id="SSF53244">
    <property type="entry name" value="MurD-like peptide ligases, peptide-binding domain"/>
    <property type="match status" value="1"/>
</dbReference>
<comment type="catalytic activity">
    <reaction evidence="10">
        <text>(6S)-5,6,7,8-tetrahydrofolyl-(gamma-L-Glu)(n) + L-glutamate + ATP = (6S)-5,6,7,8-tetrahydrofolyl-(gamma-L-Glu)(n+1) + ADP + phosphate + H(+)</text>
        <dbReference type="Rhea" id="RHEA:10580"/>
        <dbReference type="Rhea" id="RHEA-COMP:14738"/>
        <dbReference type="Rhea" id="RHEA-COMP:14740"/>
        <dbReference type="ChEBI" id="CHEBI:15378"/>
        <dbReference type="ChEBI" id="CHEBI:29985"/>
        <dbReference type="ChEBI" id="CHEBI:30616"/>
        <dbReference type="ChEBI" id="CHEBI:43474"/>
        <dbReference type="ChEBI" id="CHEBI:141005"/>
        <dbReference type="ChEBI" id="CHEBI:456216"/>
        <dbReference type="EC" id="6.3.2.17"/>
    </reaction>
</comment>
<dbReference type="NCBIfam" id="TIGR01499">
    <property type="entry name" value="folC"/>
    <property type="match status" value="1"/>
</dbReference>
<reference evidence="14 15" key="1">
    <citation type="journal article" date="2015" name="Genome Announc.">
        <title>Expanding the biotechnology potential of lactobacilli through comparative genomics of 213 strains and associated genera.</title>
        <authorList>
            <person name="Sun Z."/>
            <person name="Harris H.M."/>
            <person name="McCann A."/>
            <person name="Guo C."/>
            <person name="Argimon S."/>
            <person name="Zhang W."/>
            <person name="Yang X."/>
            <person name="Jeffery I.B."/>
            <person name="Cooney J.C."/>
            <person name="Kagawa T.F."/>
            <person name="Liu W."/>
            <person name="Song Y."/>
            <person name="Salvetti E."/>
            <person name="Wrobel A."/>
            <person name="Rasinkangas P."/>
            <person name="Parkhill J."/>
            <person name="Rea M.C."/>
            <person name="O'Sullivan O."/>
            <person name="Ritari J."/>
            <person name="Douillard F.P."/>
            <person name="Paul Ross R."/>
            <person name="Yang R."/>
            <person name="Briner A.E."/>
            <person name="Felis G.E."/>
            <person name="de Vos W.M."/>
            <person name="Barrangou R."/>
            <person name="Klaenhammer T.R."/>
            <person name="Caufield P.W."/>
            <person name="Cui Y."/>
            <person name="Zhang H."/>
            <person name="O'Toole P.W."/>
        </authorList>
    </citation>
    <scope>NUCLEOTIDE SEQUENCE [LARGE SCALE GENOMIC DNA]</scope>
    <source>
        <strain evidence="14 15">JCM 15530</strain>
    </source>
</reference>
<feature type="domain" description="Mur ligase C-terminal" evidence="12">
    <location>
        <begin position="300"/>
        <end position="422"/>
    </location>
</feature>
<dbReference type="InterPro" id="IPR018109">
    <property type="entry name" value="Folylpolyglutamate_synth_CS"/>
</dbReference>
<name>A0A0R1HUP5_9LACO</name>
<organism evidence="14 15">
    <name type="scientific">Secundilactobacillus kimchicus JCM 15530</name>
    <dbReference type="NCBI Taxonomy" id="1302272"/>
    <lineage>
        <taxon>Bacteria</taxon>
        <taxon>Bacillati</taxon>
        <taxon>Bacillota</taxon>
        <taxon>Bacilli</taxon>
        <taxon>Lactobacillales</taxon>
        <taxon>Lactobacillaceae</taxon>
        <taxon>Secundilactobacillus</taxon>
    </lineage>
</organism>
<dbReference type="Gene3D" id="3.40.1190.10">
    <property type="entry name" value="Mur-like, catalytic domain"/>
    <property type="match status" value="1"/>
</dbReference>
<comment type="cofactor">
    <cofactor evidence="1">
        <name>Mg(2+)</name>
        <dbReference type="ChEBI" id="CHEBI:18420"/>
    </cofactor>
</comment>
<dbReference type="GO" id="GO:0008841">
    <property type="term" value="F:dihydrofolate synthase activity"/>
    <property type="evidence" value="ECO:0007669"/>
    <property type="project" value="TreeGrafter"/>
</dbReference>
<dbReference type="PROSITE" id="PS01012">
    <property type="entry name" value="FOLYLPOLYGLU_SYNT_2"/>
    <property type="match status" value="1"/>
</dbReference>
<evidence type="ECO:0000256" key="6">
    <source>
        <dbReference type="ARBA" id="ARBA00022741"/>
    </source>
</evidence>
<dbReference type="PANTHER" id="PTHR11136">
    <property type="entry name" value="FOLYLPOLYGLUTAMATE SYNTHASE-RELATED"/>
    <property type="match status" value="1"/>
</dbReference>
<dbReference type="InterPro" id="IPR013221">
    <property type="entry name" value="Mur_ligase_cen"/>
</dbReference>
<dbReference type="InterPro" id="IPR001645">
    <property type="entry name" value="Folylpolyglutamate_synth"/>
</dbReference>
<evidence type="ECO:0000256" key="1">
    <source>
        <dbReference type="ARBA" id="ARBA00001946"/>
    </source>
</evidence>
<dbReference type="PATRIC" id="fig|1302272.5.peg.2039"/>
<feature type="domain" description="Mur ligase central" evidence="13">
    <location>
        <begin position="46"/>
        <end position="272"/>
    </location>
</feature>
<evidence type="ECO:0000256" key="8">
    <source>
        <dbReference type="ARBA" id="ARBA00022842"/>
    </source>
</evidence>
<evidence type="ECO:0000259" key="12">
    <source>
        <dbReference type="Pfam" id="PF02875"/>
    </source>
</evidence>
<keyword evidence="8" id="KW-0460">Magnesium</keyword>
<dbReference type="GO" id="GO:0005524">
    <property type="term" value="F:ATP binding"/>
    <property type="evidence" value="ECO:0007669"/>
    <property type="project" value="UniProtKB-KW"/>
</dbReference>
<dbReference type="EC" id="6.3.2.17" evidence="3"/>
<keyword evidence="6 11" id="KW-0547">Nucleotide-binding</keyword>
<keyword evidence="5" id="KW-0479">Metal-binding</keyword>
<dbReference type="Gene3D" id="3.90.190.20">
    <property type="entry name" value="Mur ligase, C-terminal domain"/>
    <property type="match status" value="1"/>
</dbReference>
<keyword evidence="7 11" id="KW-0067">ATP-binding</keyword>
<keyword evidence="4 11" id="KW-0436">Ligase</keyword>
<evidence type="ECO:0000256" key="5">
    <source>
        <dbReference type="ARBA" id="ARBA00022723"/>
    </source>
</evidence>
<dbReference type="RefSeq" id="WP_056942556.1">
    <property type="nucleotide sequence ID" value="NZ_AZCX01000004.1"/>
</dbReference>
<dbReference type="Proteomes" id="UP000050911">
    <property type="component" value="Unassembled WGS sequence"/>
</dbReference>
<dbReference type="SUPFAM" id="SSF53623">
    <property type="entry name" value="MurD-like peptide ligases, catalytic domain"/>
    <property type="match status" value="1"/>
</dbReference>
<dbReference type="InterPro" id="IPR036615">
    <property type="entry name" value="Mur_ligase_C_dom_sf"/>
</dbReference>
<gene>
    <name evidence="14" type="ORF">FC96_GL001999</name>
</gene>
<evidence type="ECO:0000256" key="9">
    <source>
        <dbReference type="ARBA" id="ARBA00030592"/>
    </source>
</evidence>
<evidence type="ECO:0000256" key="4">
    <source>
        <dbReference type="ARBA" id="ARBA00022598"/>
    </source>
</evidence>
<comment type="similarity">
    <text evidence="2 11">Belongs to the folylpolyglutamate synthase family.</text>
</comment>
<proteinExistence type="inferred from homology"/>
<dbReference type="Pfam" id="PF08245">
    <property type="entry name" value="Mur_ligase_M"/>
    <property type="match status" value="1"/>
</dbReference>
<evidence type="ECO:0000256" key="7">
    <source>
        <dbReference type="ARBA" id="ARBA00022840"/>
    </source>
</evidence>
<evidence type="ECO:0000259" key="13">
    <source>
        <dbReference type="Pfam" id="PF08245"/>
    </source>
</evidence>
<accession>A0A0R1HUP5</accession>
<dbReference type="AlphaFoldDB" id="A0A0R1HUP5"/>
<dbReference type="PROSITE" id="PS01011">
    <property type="entry name" value="FOLYLPOLYGLU_SYNT_1"/>
    <property type="match status" value="1"/>
</dbReference>
<dbReference type="InterPro" id="IPR004101">
    <property type="entry name" value="Mur_ligase_C"/>
</dbReference>
<dbReference type="EMBL" id="AZCX01000004">
    <property type="protein sequence ID" value="KRK48259.1"/>
    <property type="molecule type" value="Genomic_DNA"/>
</dbReference>
<evidence type="ECO:0000256" key="3">
    <source>
        <dbReference type="ARBA" id="ARBA00013025"/>
    </source>
</evidence>
<comment type="caution">
    <text evidence="14">The sequence shown here is derived from an EMBL/GenBank/DDBJ whole genome shotgun (WGS) entry which is preliminary data.</text>
</comment>
<dbReference type="OrthoDB" id="9809356at2"/>
<evidence type="ECO:0000256" key="2">
    <source>
        <dbReference type="ARBA" id="ARBA00008276"/>
    </source>
</evidence>
<dbReference type="PANTHER" id="PTHR11136:SF0">
    <property type="entry name" value="DIHYDROFOLATE SYNTHETASE-RELATED"/>
    <property type="match status" value="1"/>
</dbReference>
<keyword evidence="15" id="KW-1185">Reference proteome</keyword>
<dbReference type="STRING" id="1302272.FC96_GL001999"/>
<protein>
    <recommendedName>
        <fullName evidence="3">tetrahydrofolate synthase</fullName>
        <ecNumber evidence="3">6.3.2.17</ecNumber>
    </recommendedName>
    <alternativeName>
        <fullName evidence="9">Tetrahydrofolylpolyglutamate synthase</fullName>
    </alternativeName>
</protein>
<evidence type="ECO:0000256" key="11">
    <source>
        <dbReference type="PIRNR" id="PIRNR001563"/>
    </source>
</evidence>
<dbReference type="GO" id="GO:0005737">
    <property type="term" value="C:cytoplasm"/>
    <property type="evidence" value="ECO:0007669"/>
    <property type="project" value="TreeGrafter"/>
</dbReference>
<sequence>MIETYEAALAFIHGRTQFKKSDQLRRMNAFMDRLGNPQRDLSIIHVAGTNGKGSTVAFLQNLLVANGHTVGTFTSPFLMRFNERISINGEPISDADLLTLINVVKPVVDELDATYPEGGPTEFEIITAMMFVYFKGRVDVAIVEVGIGGLLDSTNVLTPAVAVITTIGYDHMRLLGDTLPKIAAQKAGIIKPKVPVVIGQLPAAAKQVIQQTAQRQAAPLYQPDSSYHTRLKPSAGWQERFDYEFNGVRYPDLQIQLLGDYQVANASSALTAFLVYETQMQQKVQARTVKQALKETKWPGRFEAVVDDPLIVLDGAHNQPAMSELTRLVNARFSDREVYVLFAVLADKQFEKMLAILLQIKHVHLVLTTFNGPGHRVVESPESLAKQYGDDPRIRVVEDWQLGIAQILRTMSADDLFLITGSLYFISDVRHFFKDES</sequence>
<evidence type="ECO:0000313" key="14">
    <source>
        <dbReference type="EMBL" id="KRK48259.1"/>
    </source>
</evidence>
<dbReference type="InterPro" id="IPR036565">
    <property type="entry name" value="Mur-like_cat_sf"/>
</dbReference>
<dbReference type="Pfam" id="PF02875">
    <property type="entry name" value="Mur_ligase_C"/>
    <property type="match status" value="1"/>
</dbReference>
<dbReference type="FunFam" id="3.40.1190.10:FF:000011">
    <property type="entry name" value="Folylpolyglutamate synthase/dihydrofolate synthase"/>
    <property type="match status" value="1"/>
</dbReference>
<dbReference type="GO" id="GO:0004326">
    <property type="term" value="F:tetrahydrofolylpolyglutamate synthase activity"/>
    <property type="evidence" value="ECO:0007669"/>
    <property type="project" value="UniProtKB-EC"/>
</dbReference>
<evidence type="ECO:0000313" key="15">
    <source>
        <dbReference type="Proteomes" id="UP000050911"/>
    </source>
</evidence>
<dbReference type="PIRSF" id="PIRSF001563">
    <property type="entry name" value="Folylpolyglu_synth"/>
    <property type="match status" value="1"/>
</dbReference>
<evidence type="ECO:0000256" key="10">
    <source>
        <dbReference type="ARBA" id="ARBA00047493"/>
    </source>
</evidence>
<dbReference type="GO" id="GO:0046872">
    <property type="term" value="F:metal ion binding"/>
    <property type="evidence" value="ECO:0007669"/>
    <property type="project" value="UniProtKB-KW"/>
</dbReference>